<gene>
    <name evidence="3" type="ORF">SAMN05192573_104505</name>
</gene>
<feature type="signal peptide" evidence="1">
    <location>
        <begin position="1"/>
        <end position="23"/>
    </location>
</feature>
<dbReference type="InterPro" id="IPR045800">
    <property type="entry name" value="HMBD"/>
</dbReference>
<dbReference type="Proteomes" id="UP000199705">
    <property type="component" value="Unassembled WGS sequence"/>
</dbReference>
<dbReference type="STRING" id="551996.SAMN05192573_104505"/>
<protein>
    <recommendedName>
        <fullName evidence="2">Heavy metal binding domain-containing protein</fullName>
    </recommendedName>
</protein>
<keyword evidence="1" id="KW-0732">Signal</keyword>
<keyword evidence="4" id="KW-1185">Reference proteome</keyword>
<accession>A0A1G7WPL8</accession>
<organism evidence="3 4">
    <name type="scientific">Mucilaginibacter gossypii</name>
    <dbReference type="NCBI Taxonomy" id="551996"/>
    <lineage>
        <taxon>Bacteria</taxon>
        <taxon>Pseudomonadati</taxon>
        <taxon>Bacteroidota</taxon>
        <taxon>Sphingobacteriia</taxon>
        <taxon>Sphingobacteriales</taxon>
        <taxon>Sphingobacteriaceae</taxon>
        <taxon>Mucilaginibacter</taxon>
    </lineage>
</organism>
<dbReference type="RefSeq" id="WP_091166809.1">
    <property type="nucleotide sequence ID" value="NZ_CP071878.2"/>
</dbReference>
<sequence length="73" mass="7784">MKKSFIILALAGLALGACNSAVKSTGKTDTTSTVKKKGKYTCTMHPDLTFDKPGTCPKCGMALVERDTTEDKK</sequence>
<evidence type="ECO:0000259" key="2">
    <source>
        <dbReference type="Pfam" id="PF19335"/>
    </source>
</evidence>
<dbReference type="Pfam" id="PF19335">
    <property type="entry name" value="HMBD"/>
    <property type="match status" value="1"/>
</dbReference>
<evidence type="ECO:0000313" key="4">
    <source>
        <dbReference type="Proteomes" id="UP000199705"/>
    </source>
</evidence>
<name>A0A1G7WPL8_9SPHI</name>
<evidence type="ECO:0000256" key="1">
    <source>
        <dbReference type="SAM" id="SignalP"/>
    </source>
</evidence>
<dbReference type="PROSITE" id="PS51257">
    <property type="entry name" value="PROKAR_LIPOPROTEIN"/>
    <property type="match status" value="1"/>
</dbReference>
<proteinExistence type="predicted"/>
<dbReference type="EMBL" id="FNCG01000004">
    <property type="protein sequence ID" value="SDG73911.1"/>
    <property type="molecule type" value="Genomic_DNA"/>
</dbReference>
<evidence type="ECO:0000313" key="3">
    <source>
        <dbReference type="EMBL" id="SDG73911.1"/>
    </source>
</evidence>
<dbReference type="GO" id="GO:0046872">
    <property type="term" value="F:metal ion binding"/>
    <property type="evidence" value="ECO:0007669"/>
    <property type="project" value="InterPro"/>
</dbReference>
<dbReference type="AlphaFoldDB" id="A0A1G7WPL8"/>
<feature type="chain" id="PRO_5011747001" description="Heavy metal binding domain-containing protein" evidence="1">
    <location>
        <begin position="24"/>
        <end position="73"/>
    </location>
</feature>
<feature type="domain" description="Heavy metal binding" evidence="2">
    <location>
        <begin position="39"/>
        <end position="65"/>
    </location>
</feature>
<reference evidence="4" key="1">
    <citation type="submission" date="2016-10" db="EMBL/GenBank/DDBJ databases">
        <authorList>
            <person name="Varghese N."/>
            <person name="Submissions S."/>
        </authorList>
    </citation>
    <scope>NUCLEOTIDE SEQUENCE [LARGE SCALE GENOMIC DNA]</scope>
    <source>
        <strain evidence="4">Gh-67</strain>
    </source>
</reference>